<dbReference type="SMART" id="SM01001">
    <property type="entry name" value="AIRC"/>
    <property type="match status" value="1"/>
</dbReference>
<dbReference type="GO" id="GO:0006189">
    <property type="term" value="P:'de novo' IMP biosynthetic process"/>
    <property type="evidence" value="ECO:0007669"/>
    <property type="project" value="InterPro"/>
</dbReference>
<dbReference type="EMBL" id="CADCUG010000040">
    <property type="protein sequence ID" value="CAA9325091.1"/>
    <property type="molecule type" value="Genomic_DNA"/>
</dbReference>
<dbReference type="AlphaFoldDB" id="A0A6J4L7Z4"/>
<dbReference type="PANTHER" id="PTHR43064">
    <property type="entry name" value="PHOSPHORIBOSYLAMINOIMIDAZOLE CARBOXYLASE-RELATED"/>
    <property type="match status" value="1"/>
</dbReference>
<evidence type="ECO:0000313" key="3">
    <source>
        <dbReference type="EMBL" id="CAA9325091.1"/>
    </source>
</evidence>
<dbReference type="PANTHER" id="PTHR43064:SF1">
    <property type="entry name" value="SLL1489 PROTEIN"/>
    <property type="match status" value="1"/>
</dbReference>
<feature type="compositionally biased region" description="Basic and acidic residues" evidence="1">
    <location>
        <begin position="30"/>
        <end position="39"/>
    </location>
</feature>
<dbReference type="InterPro" id="IPR039476">
    <property type="entry name" value="P2CMN_synthase_LarB"/>
</dbReference>
<evidence type="ECO:0000259" key="2">
    <source>
        <dbReference type="SMART" id="SM01001"/>
    </source>
</evidence>
<sequence>MPEPTTGPDGRPETPSADPGYLDLAYARLDTGRGSRTGDPETIYGPGKSPDQVVELLSRLAEASPDRAVLATRLADDALDAVALQLPQAVLHPAARAATLGDLPTGRGRVLVLSAGTSDGAVAAEALLTARVHGAGAEHVADVGVAGLHRLLAERDRIDAADCLVVVAGMEGALPSVVGGLTGVPMVAVPTSVGYGASLGGLAALLAMLNSCAPGVSVVNIDNGYGAGVFAARVARRAAPRELP</sequence>
<evidence type="ECO:0000256" key="1">
    <source>
        <dbReference type="SAM" id="MobiDB-lite"/>
    </source>
</evidence>
<organism evidence="3">
    <name type="scientific">uncultured Nocardioidaceae bacterium</name>
    <dbReference type="NCBI Taxonomy" id="253824"/>
    <lineage>
        <taxon>Bacteria</taxon>
        <taxon>Bacillati</taxon>
        <taxon>Actinomycetota</taxon>
        <taxon>Actinomycetes</taxon>
        <taxon>Propionibacteriales</taxon>
        <taxon>Nocardioidaceae</taxon>
        <taxon>environmental samples</taxon>
    </lineage>
</organism>
<dbReference type="NCBIfam" id="NF033503">
    <property type="entry name" value="LarB"/>
    <property type="match status" value="1"/>
</dbReference>
<dbReference type="Gene3D" id="3.40.50.1970">
    <property type="match status" value="1"/>
</dbReference>
<feature type="domain" description="PurE" evidence="2">
    <location>
        <begin position="108"/>
        <end position="240"/>
    </location>
</feature>
<proteinExistence type="predicted"/>
<dbReference type="SUPFAM" id="SSF52255">
    <property type="entry name" value="N5-CAIR mutase (phosphoribosylaminoimidazole carboxylase, PurE)"/>
    <property type="match status" value="1"/>
</dbReference>
<dbReference type="GO" id="GO:0016787">
    <property type="term" value="F:hydrolase activity"/>
    <property type="evidence" value="ECO:0007669"/>
    <property type="project" value="InterPro"/>
</dbReference>
<feature type="region of interest" description="Disordered" evidence="1">
    <location>
        <begin position="27"/>
        <end position="49"/>
    </location>
</feature>
<reference evidence="3" key="1">
    <citation type="submission" date="2020-02" db="EMBL/GenBank/DDBJ databases">
        <authorList>
            <person name="Meier V. D."/>
        </authorList>
    </citation>
    <scope>NUCLEOTIDE SEQUENCE</scope>
    <source>
        <strain evidence="3">AVDCRST_MAG29</strain>
    </source>
</reference>
<name>A0A6J4L7Z4_9ACTN</name>
<dbReference type="Pfam" id="PF00731">
    <property type="entry name" value="AIRC"/>
    <property type="match status" value="1"/>
</dbReference>
<protein>
    <submittedName>
        <fullName evidence="3">Circadian phase modifier</fullName>
    </submittedName>
</protein>
<dbReference type="InterPro" id="IPR000031">
    <property type="entry name" value="PurE_dom"/>
</dbReference>
<feature type="region of interest" description="Disordered" evidence="1">
    <location>
        <begin position="1"/>
        <end position="20"/>
    </location>
</feature>
<accession>A0A6J4L7Z4</accession>
<gene>
    <name evidence="3" type="ORF">AVDCRST_MAG29-684</name>
</gene>